<dbReference type="Proteomes" id="UP000027982">
    <property type="component" value="Chromosome"/>
</dbReference>
<dbReference type="InterPro" id="IPR036005">
    <property type="entry name" value="Creatinase/aminopeptidase-like"/>
</dbReference>
<dbReference type="Gene3D" id="3.90.230.10">
    <property type="entry name" value="Creatinase/methionine aminopeptidase superfamily"/>
    <property type="match status" value="1"/>
</dbReference>
<dbReference type="PANTHER" id="PTHR46112">
    <property type="entry name" value="AMINOPEPTIDASE"/>
    <property type="match status" value="1"/>
</dbReference>
<dbReference type="HOGENOM" id="CLU_017266_4_1_0"/>
<reference evidence="3 4" key="1">
    <citation type="journal article" date="2014" name="PLoS ONE">
        <title>The first complete genome sequence of the class fimbriimonadia in the phylum armatimonadetes.</title>
        <authorList>
            <person name="Hu Z.Y."/>
            <person name="Wang Y.Z."/>
            <person name="Im W.T."/>
            <person name="Wang S.Y."/>
            <person name="Zhao G.P."/>
            <person name="Zheng H.J."/>
            <person name="Quan Z.X."/>
        </authorList>
    </citation>
    <scope>NUCLEOTIDE SEQUENCE [LARGE SCALE GENOMIC DNA]</scope>
    <source>
        <strain evidence="3">Gsoil 348</strain>
    </source>
</reference>
<dbReference type="SUPFAM" id="SSF53092">
    <property type="entry name" value="Creatinase/prolidase N-terminal domain"/>
    <property type="match status" value="1"/>
</dbReference>
<dbReference type="KEGG" id="fgi:OP10G_1232"/>
<protein>
    <submittedName>
        <fullName evidence="3">Peptidase M24</fullName>
    </submittedName>
</protein>
<dbReference type="PANTHER" id="PTHR46112:SF3">
    <property type="entry name" value="AMINOPEPTIDASE YPDF"/>
    <property type="match status" value="1"/>
</dbReference>
<sequence length="365" mass="39674">MTMANRVERLAERIGETGADAFIAWDPVTMGYLLGFHENAHERFLALAISAKGEVRLICPALTESQARRIGIQDIRPWKDGEDPMGHFFELARDWNLKSAIIAVDAVLPARQLLKMQDWLPAALFKDGESIVASLMSRKEPEEIDRLRKAGAVADETFLEVFPKIRAGQTERQIEKMLNDGMTARGGTPAFAIVAAGANAAEPHHLSDDTVLKTGDTLILDFGCERQGYISDITRTVSVGPASDSAKEMYDLVYRAHMAARKAIRPGVPANSIDKAARDVIVAGGAGEAFFHRTGHGIGMQGHEHPYINDSNSEPLEPGNCFSIEPGVYFAGELGIRIENIVAVTEDGHESMNAEPSPTLLETGG</sequence>
<keyword evidence="4" id="KW-1185">Reference proteome</keyword>
<dbReference type="InterPro" id="IPR029149">
    <property type="entry name" value="Creatin/AminoP/Spt16_N"/>
</dbReference>
<dbReference type="SUPFAM" id="SSF55920">
    <property type="entry name" value="Creatinase/aminopeptidase"/>
    <property type="match status" value="1"/>
</dbReference>
<dbReference type="Pfam" id="PF01321">
    <property type="entry name" value="Creatinase_N"/>
    <property type="match status" value="1"/>
</dbReference>
<dbReference type="EMBL" id="CP007139">
    <property type="protein sequence ID" value="AIE84600.1"/>
    <property type="molecule type" value="Genomic_DNA"/>
</dbReference>
<evidence type="ECO:0000313" key="3">
    <source>
        <dbReference type="EMBL" id="AIE84600.1"/>
    </source>
</evidence>
<gene>
    <name evidence="3" type="ORF">OP10G_1232</name>
</gene>
<name>A0A068NPF2_FIMGI</name>
<dbReference type="InterPro" id="IPR000994">
    <property type="entry name" value="Pept_M24"/>
</dbReference>
<dbReference type="eggNOG" id="COG0006">
    <property type="taxonomic scope" value="Bacteria"/>
</dbReference>
<accession>A0A068NPF2</accession>
<dbReference type="InterPro" id="IPR000587">
    <property type="entry name" value="Creatinase_N"/>
</dbReference>
<feature type="domain" description="Peptidase M24" evidence="1">
    <location>
        <begin position="146"/>
        <end position="346"/>
    </location>
</feature>
<dbReference type="InterPro" id="IPR050659">
    <property type="entry name" value="Peptidase_M24B"/>
</dbReference>
<organism evidence="3 4">
    <name type="scientific">Fimbriimonas ginsengisoli Gsoil 348</name>
    <dbReference type="NCBI Taxonomy" id="661478"/>
    <lineage>
        <taxon>Bacteria</taxon>
        <taxon>Bacillati</taxon>
        <taxon>Armatimonadota</taxon>
        <taxon>Fimbriimonadia</taxon>
        <taxon>Fimbriimonadales</taxon>
        <taxon>Fimbriimonadaceae</taxon>
        <taxon>Fimbriimonas</taxon>
    </lineage>
</organism>
<evidence type="ECO:0000259" key="2">
    <source>
        <dbReference type="Pfam" id="PF01321"/>
    </source>
</evidence>
<dbReference type="Pfam" id="PF00557">
    <property type="entry name" value="Peptidase_M24"/>
    <property type="match status" value="1"/>
</dbReference>
<proteinExistence type="predicted"/>
<evidence type="ECO:0000313" key="4">
    <source>
        <dbReference type="Proteomes" id="UP000027982"/>
    </source>
</evidence>
<feature type="domain" description="Creatinase N-terminal" evidence="2">
    <location>
        <begin position="6"/>
        <end position="134"/>
    </location>
</feature>
<dbReference type="Gene3D" id="3.40.350.10">
    <property type="entry name" value="Creatinase/prolidase N-terminal domain"/>
    <property type="match status" value="1"/>
</dbReference>
<dbReference type="AlphaFoldDB" id="A0A068NPF2"/>
<evidence type="ECO:0000259" key="1">
    <source>
        <dbReference type="Pfam" id="PF00557"/>
    </source>
</evidence>
<dbReference type="STRING" id="661478.OP10G_1232"/>